<dbReference type="AlphaFoldDB" id="A0A516SB64"/>
<feature type="binding site" evidence="2">
    <location>
        <position position="181"/>
    </location>
    <ligand>
        <name>Zn(2+)</name>
        <dbReference type="ChEBI" id="CHEBI:29105"/>
    </ligand>
</feature>
<evidence type="ECO:0000259" key="4">
    <source>
        <dbReference type="Pfam" id="PF01551"/>
    </source>
</evidence>
<dbReference type="Pfam" id="PF01551">
    <property type="entry name" value="Peptidase_M23"/>
    <property type="match status" value="1"/>
</dbReference>
<reference evidence="6" key="1">
    <citation type="submission" date="2019-07" db="EMBL/GenBank/DDBJ databases">
        <title>Chitinimonas sp. nov., isolated from Ny-Alesund, arctica soil.</title>
        <authorList>
            <person name="Xu Q."/>
            <person name="Peng F."/>
        </authorList>
    </citation>
    <scope>NUCLEOTIDE SEQUENCE [LARGE SCALE GENOMIC DNA]</scope>
    <source>
        <strain evidence="6">R3-44</strain>
    </source>
</reference>
<evidence type="ECO:0000313" key="5">
    <source>
        <dbReference type="EMBL" id="QDQ25385.1"/>
    </source>
</evidence>
<feature type="chain" id="PRO_5022102175" evidence="3">
    <location>
        <begin position="27"/>
        <end position="405"/>
    </location>
</feature>
<organism evidence="5 6">
    <name type="scientific">Chitinimonas arctica</name>
    <dbReference type="NCBI Taxonomy" id="2594795"/>
    <lineage>
        <taxon>Bacteria</taxon>
        <taxon>Pseudomonadati</taxon>
        <taxon>Pseudomonadota</taxon>
        <taxon>Betaproteobacteria</taxon>
        <taxon>Neisseriales</taxon>
        <taxon>Chitinibacteraceae</taxon>
        <taxon>Chitinimonas</taxon>
    </lineage>
</organism>
<evidence type="ECO:0000313" key="6">
    <source>
        <dbReference type="Proteomes" id="UP000317550"/>
    </source>
</evidence>
<keyword evidence="6" id="KW-1185">Reference proteome</keyword>
<feature type="active site" description="Proton donor/acceptor" evidence="1">
    <location>
        <position position="259"/>
    </location>
</feature>
<evidence type="ECO:0000256" key="3">
    <source>
        <dbReference type="SAM" id="SignalP"/>
    </source>
</evidence>
<dbReference type="GO" id="GO:0006508">
    <property type="term" value="P:proteolysis"/>
    <property type="evidence" value="ECO:0007669"/>
    <property type="project" value="InterPro"/>
</dbReference>
<evidence type="ECO:0000256" key="1">
    <source>
        <dbReference type="PIRSR" id="PIRSR600841-1"/>
    </source>
</evidence>
<dbReference type="PANTHER" id="PTHR21666">
    <property type="entry name" value="PEPTIDASE-RELATED"/>
    <property type="match status" value="1"/>
</dbReference>
<dbReference type="CDD" id="cd12797">
    <property type="entry name" value="M23_peptidase"/>
    <property type="match status" value="1"/>
</dbReference>
<dbReference type="PANTHER" id="PTHR21666:SF270">
    <property type="entry name" value="MUREIN HYDROLASE ACTIVATOR ENVC"/>
    <property type="match status" value="1"/>
</dbReference>
<dbReference type="Gene3D" id="2.70.70.10">
    <property type="entry name" value="Glucose Permease (Domain IIA)"/>
    <property type="match status" value="1"/>
</dbReference>
<dbReference type="GO" id="GO:0004222">
    <property type="term" value="F:metalloendopeptidase activity"/>
    <property type="evidence" value="ECO:0007669"/>
    <property type="project" value="InterPro"/>
</dbReference>
<feature type="signal peptide" evidence="3">
    <location>
        <begin position="1"/>
        <end position="26"/>
    </location>
</feature>
<proteinExistence type="predicted"/>
<sequence length="405" mass="42567">MSNRYLPKLLCTASLLGICINGPLRAAEASKPDNSLRQAANTAFSAHTVKSLADAPTSDDTLVEVLAGAVPGWAFGSVTQVINDGRDAAPVSLLYLAQRTAGGWKLGLEGSDSFFSLLESVPDQVLSRAEKATFRSQRAALKQLAGVETGLGLPWPKGASWRLTGGPHGNSGSSRPYDSIDLAGGDGRVLAPRNGRIYKSCIRNGSALVTLVHDNGYSTRYYHMESLTNVADGTMLATGAYLGHIANGLPCGGSSSGAHVHYSLTRNGNAEPFNNKLVGGWQFFEGSSPYQGYALRRNVRVNVGGYLINDGPNPGPGPDPEPMVVIVRAPNGAKVNLYKSPQLSATVLGTAGHGESVKIVCHAYGDAVQGNWGSTKLWNRLTTNAWVSDGHVETGSNNPVVPACP</sequence>
<protein>
    <submittedName>
        <fullName evidence="5">M23 family metallopeptidase</fullName>
    </submittedName>
</protein>
<feature type="domain" description="M23ase beta-sheet core" evidence="4">
    <location>
        <begin position="178"/>
        <end position="270"/>
    </location>
</feature>
<dbReference type="KEGG" id="cari:FNU76_02895"/>
<dbReference type="OrthoDB" id="1099523at2"/>
<dbReference type="InterPro" id="IPR000841">
    <property type="entry name" value="Pept_M23A_Blytic"/>
</dbReference>
<feature type="binding site" evidence="2">
    <location>
        <position position="168"/>
    </location>
    <ligand>
        <name>Zn(2+)</name>
        <dbReference type="ChEBI" id="CHEBI:29105"/>
    </ligand>
</feature>
<dbReference type="SUPFAM" id="SSF51261">
    <property type="entry name" value="Duplicated hybrid motif"/>
    <property type="match status" value="1"/>
</dbReference>
<dbReference type="GO" id="GO:0046872">
    <property type="term" value="F:metal ion binding"/>
    <property type="evidence" value="ECO:0007669"/>
    <property type="project" value="UniProtKB-KW"/>
</dbReference>
<dbReference type="Proteomes" id="UP000317550">
    <property type="component" value="Chromosome"/>
</dbReference>
<dbReference type="EMBL" id="CP041730">
    <property type="protein sequence ID" value="QDQ25385.1"/>
    <property type="molecule type" value="Genomic_DNA"/>
</dbReference>
<comment type="cofactor">
    <cofactor evidence="2">
        <name>Zn(2+)</name>
        <dbReference type="ChEBI" id="CHEBI:29105"/>
    </cofactor>
    <text evidence="2">Binds 1 zinc ion per subunit.</text>
</comment>
<dbReference type="RefSeq" id="WP_143856310.1">
    <property type="nucleotide sequence ID" value="NZ_CP041730.1"/>
</dbReference>
<keyword evidence="3" id="KW-0732">Signal</keyword>
<keyword evidence="2" id="KW-0862">Zinc</keyword>
<gene>
    <name evidence="5" type="ORF">FNU76_02895</name>
</gene>
<feature type="active site" description="Proton donor/acceptor" evidence="1">
    <location>
        <position position="223"/>
    </location>
</feature>
<dbReference type="InterPro" id="IPR016047">
    <property type="entry name" value="M23ase_b-sheet_dom"/>
</dbReference>
<dbReference type="InterPro" id="IPR050570">
    <property type="entry name" value="Cell_wall_metabolism_enzyme"/>
</dbReference>
<keyword evidence="2" id="KW-0479">Metal-binding</keyword>
<accession>A0A516SB64</accession>
<name>A0A516SB64_9NEIS</name>
<evidence type="ECO:0000256" key="2">
    <source>
        <dbReference type="PIRSR" id="PIRSR600841-2"/>
    </source>
</evidence>
<feature type="binding site" evidence="2">
    <location>
        <position position="261"/>
    </location>
    <ligand>
        <name>Zn(2+)</name>
        <dbReference type="ChEBI" id="CHEBI:29105"/>
    </ligand>
</feature>
<dbReference type="PRINTS" id="PR00933">
    <property type="entry name" value="BLYTICPTASE"/>
</dbReference>
<dbReference type="InterPro" id="IPR011055">
    <property type="entry name" value="Dup_hybrid_motif"/>
</dbReference>